<evidence type="ECO:0000259" key="3">
    <source>
        <dbReference type="Pfam" id="PF16095"/>
    </source>
</evidence>
<reference evidence="5" key="2">
    <citation type="submission" date="2019-06" db="EMBL/GenBank/DDBJ databases">
        <title>Co-occurence of chitin degradation, pigmentation and bioactivity in marine Pseudoalteromonas.</title>
        <authorList>
            <person name="Sonnenschein E.C."/>
            <person name="Bech P.K."/>
        </authorList>
    </citation>
    <scope>NUCLEOTIDE SEQUENCE [LARGE SCALE GENOMIC DNA]</scope>
    <source>
        <strain evidence="5">S2599</strain>
    </source>
</reference>
<protein>
    <recommendedName>
        <fullName evidence="6">TIR domain-containing protein</fullName>
    </recommendedName>
</protein>
<dbReference type="InterPro" id="IPR035897">
    <property type="entry name" value="Toll_tir_struct_dom_sf"/>
</dbReference>
<evidence type="ECO:0008006" key="6">
    <source>
        <dbReference type="Google" id="ProtNLM"/>
    </source>
</evidence>
<keyword evidence="1" id="KW-0677">Repeat</keyword>
<dbReference type="InterPro" id="IPR032171">
    <property type="entry name" value="COR-A"/>
</dbReference>
<dbReference type="Pfam" id="PF13676">
    <property type="entry name" value="TIR_2"/>
    <property type="match status" value="1"/>
</dbReference>
<accession>A0A5S3X0C3</accession>
<evidence type="ECO:0000256" key="1">
    <source>
        <dbReference type="ARBA" id="ARBA00022737"/>
    </source>
</evidence>
<gene>
    <name evidence="4" type="ORF">CWB98_10660</name>
</gene>
<dbReference type="Gene3D" id="1.10.10.2200">
    <property type="match status" value="1"/>
</dbReference>
<dbReference type="OrthoDB" id="6309115at2"/>
<dbReference type="InterPro" id="IPR000157">
    <property type="entry name" value="TIR_dom"/>
</dbReference>
<dbReference type="Gene3D" id="1.10.10.10">
    <property type="entry name" value="Winged helix-like DNA-binding domain superfamily/Winged helix DNA-binding domain"/>
    <property type="match status" value="1"/>
</dbReference>
<dbReference type="InterPro" id="IPR036388">
    <property type="entry name" value="WH-like_DNA-bd_sf"/>
</dbReference>
<comment type="caution">
    <text evidence="4">The sequence shown here is derived from an EMBL/GenBank/DDBJ whole genome shotgun (WGS) entry which is preliminary data.</text>
</comment>
<sequence length="1256" mass="142157">MAQFQHPGALREAQHRIQQALEHGASSLDLSGLRLRRLPEEIAALAPQLTALDLSNCGELRSLAGIESLTGLTELKLRFCHKLETLEPLSQLVEIKWLDIELCDQLTSLKGLERLNQLEVLSAYNCRRLTDIAALKGKANLTNVNLAHTSVSDISSMSELHSLQSADLSWCSGTSSLEPFSGLTNLLDLNVSGVQQSIDWIVSLPSLKTLRISLASLSSIYALENIKQLETLELDEYDDVHLNTRQLTLGCLKKLYISNFYAESVNFLRGLPQLEELHLDDCINLRDISGLKWTEQLKSLRLNFEDNLVSLKSLLMLDQLESLSLNTSQYLDDMDVIKVLPELKALDLWIFVPEESFKPVCFPPSLISLEGYGFRLLKEGCKDADIAYFTDLKEISIHSGLSEGEIIALKNLPQMTSIHSGCAWTKVNGMWQLSELQCKESLSISELDELYVFDKLALNILSFYGNSKLRSLAAIGDYKNLHSLDINDCNGLQDYMPLMQACVLEKLEIGRPQYSDSTLQIHQIPKLDWITAEYLLTELPKLEMEGQILIEHIPPELTCPIKQDAIEDWYWDIQRHGHATPTALKVMILGNGQIGKTQLARCLRGEAFDESVKSTHGIQLHRFDYNGVEIQCWDFGGQDVYLGTHSLFIDSRALYLLLWHPKTENNDLVPCEQIEIRNRPLSYWLAYLKSLAGSEAQVMVCQSQCDDPEQDQRAPVPHPVPFTKLREVPISAKVPGGLDEFTPFFERAIQLQLKRNGDIWLPKNWLAVEQEIAVLQVQLLPYDAYQTLCARHDVAAPETLVQYLHQTGRVFYRKGCFDDQLILDQAWALQGVYLLLEREHVMPALKGASGCFAKADLEPLLWQGKEFTASEKALFVEMMLQCGVCFQLTDDSYIAPDALPEKAERQGHFTSIWQQGECDYHIRLEYAFLHDATMRYLLSKIGEQAGPQACYWRYGCCYYDAKANARVWFECTPLTDEQKEERNDFSNYGQPGVIDIRVAGKQGLELAKHLLKSISKEQHLEQSARVEWQVGEPTEEAREIQDEDAPLAPFAGINPAAKASTGLYFSYAWGKAPDPHQQICDEIYTQLAKYELEVIRDREATGYGDSIAEFEREIGRADAVLLVISRKSLYESTHCMNELKLIYEHCQGQQNKFNDKVFPVIIGDVCIDTPEERLDVVAHWLKKRELLDKRIDAVGNQYAGKADLDALKTMDAFISCVSDTLSWISDRVTERESELQADATVQFVVDKLNLRLRNAG</sequence>
<dbReference type="SUPFAM" id="SSF52058">
    <property type="entry name" value="L domain-like"/>
    <property type="match status" value="2"/>
</dbReference>
<organism evidence="4 5">
    <name type="scientific">Pseudoalteromonas rubra</name>
    <dbReference type="NCBI Taxonomy" id="43658"/>
    <lineage>
        <taxon>Bacteria</taxon>
        <taxon>Pseudomonadati</taxon>
        <taxon>Pseudomonadota</taxon>
        <taxon>Gammaproteobacteria</taxon>
        <taxon>Alteromonadales</taxon>
        <taxon>Pseudoalteromonadaceae</taxon>
        <taxon>Pseudoalteromonas</taxon>
    </lineage>
</organism>
<dbReference type="InterPro" id="IPR032675">
    <property type="entry name" value="LRR_dom_sf"/>
</dbReference>
<dbReference type="EMBL" id="PNCJ01000014">
    <property type="protein sequence ID" value="TMP37629.1"/>
    <property type="molecule type" value="Genomic_DNA"/>
</dbReference>
<dbReference type="SUPFAM" id="SSF52200">
    <property type="entry name" value="Toll/Interleukin receptor TIR domain"/>
    <property type="match status" value="1"/>
</dbReference>
<evidence type="ECO:0000313" key="4">
    <source>
        <dbReference type="EMBL" id="TMP37629.1"/>
    </source>
</evidence>
<dbReference type="Gene3D" id="3.40.50.300">
    <property type="entry name" value="P-loop containing nucleotide triphosphate hydrolases"/>
    <property type="match status" value="1"/>
</dbReference>
<proteinExistence type="predicted"/>
<evidence type="ECO:0000259" key="2">
    <source>
        <dbReference type="Pfam" id="PF13676"/>
    </source>
</evidence>
<feature type="domain" description="TIR" evidence="2">
    <location>
        <begin position="1065"/>
        <end position="1171"/>
    </location>
</feature>
<name>A0A5S3X0C3_9GAMM</name>
<dbReference type="PANTHER" id="PTHR47186">
    <property type="entry name" value="LEUCINE-RICH REPEAT-CONTAINING PROTEIN 57"/>
    <property type="match status" value="1"/>
</dbReference>
<dbReference type="AlphaFoldDB" id="A0A5S3X0C3"/>
<evidence type="ECO:0000313" key="5">
    <source>
        <dbReference type="Proteomes" id="UP000306719"/>
    </source>
</evidence>
<dbReference type="Gene3D" id="3.40.50.10140">
    <property type="entry name" value="Toll/interleukin-1 receptor homology (TIR) domain"/>
    <property type="match status" value="1"/>
</dbReference>
<dbReference type="RefSeq" id="WP_138544832.1">
    <property type="nucleotide sequence ID" value="NZ_PNCJ01000014.1"/>
</dbReference>
<dbReference type="PANTHER" id="PTHR47186:SF3">
    <property type="entry name" value="OS09G0267800 PROTEIN"/>
    <property type="match status" value="1"/>
</dbReference>
<dbReference type="InterPro" id="IPR027417">
    <property type="entry name" value="P-loop_NTPase"/>
</dbReference>
<dbReference type="Pfam" id="PF08477">
    <property type="entry name" value="Roc"/>
    <property type="match status" value="1"/>
</dbReference>
<dbReference type="GO" id="GO:0007165">
    <property type="term" value="P:signal transduction"/>
    <property type="evidence" value="ECO:0007669"/>
    <property type="project" value="InterPro"/>
</dbReference>
<reference evidence="4 5" key="1">
    <citation type="submission" date="2018-01" db="EMBL/GenBank/DDBJ databases">
        <authorList>
            <person name="Paulsen S."/>
            <person name="Gram L.K."/>
        </authorList>
    </citation>
    <scope>NUCLEOTIDE SEQUENCE [LARGE SCALE GENOMIC DNA]</scope>
    <source>
        <strain evidence="4 5">S2599</strain>
    </source>
</reference>
<feature type="domain" description="COR" evidence="3">
    <location>
        <begin position="762"/>
        <end position="899"/>
    </location>
</feature>
<dbReference type="Pfam" id="PF16095">
    <property type="entry name" value="COR-A"/>
    <property type="match status" value="1"/>
</dbReference>
<dbReference type="Gene3D" id="3.80.10.10">
    <property type="entry name" value="Ribonuclease Inhibitor"/>
    <property type="match status" value="4"/>
</dbReference>
<dbReference type="Proteomes" id="UP000306719">
    <property type="component" value="Unassembled WGS sequence"/>
</dbReference>
<dbReference type="SUPFAM" id="SSF52540">
    <property type="entry name" value="P-loop containing nucleoside triphosphate hydrolases"/>
    <property type="match status" value="1"/>
</dbReference>